<feature type="compositionally biased region" description="Polar residues" evidence="2">
    <location>
        <begin position="144"/>
        <end position="159"/>
    </location>
</feature>
<dbReference type="Gene3D" id="1.25.10.10">
    <property type="entry name" value="Leucine-rich Repeat Variant"/>
    <property type="match status" value="1"/>
</dbReference>
<evidence type="ECO:0000313" key="5">
    <source>
        <dbReference type="Proteomes" id="UP000001055"/>
    </source>
</evidence>
<dbReference type="InterPro" id="IPR022771">
    <property type="entry name" value="WAPL_C"/>
</dbReference>
<feature type="compositionally biased region" description="Polar residues" evidence="2">
    <location>
        <begin position="307"/>
        <end position="327"/>
    </location>
</feature>
<evidence type="ECO:0000256" key="2">
    <source>
        <dbReference type="SAM" id="MobiDB-lite"/>
    </source>
</evidence>
<accession>Q0UFN6</accession>
<dbReference type="Proteomes" id="UP000001055">
    <property type="component" value="Unassembled WGS sequence"/>
</dbReference>
<reference evidence="5" key="1">
    <citation type="journal article" date="2007" name="Plant Cell">
        <title>Dothideomycete-plant interactions illuminated by genome sequencing and EST analysis of the wheat pathogen Stagonospora nodorum.</title>
        <authorList>
            <person name="Hane J.K."/>
            <person name="Lowe R.G."/>
            <person name="Solomon P.S."/>
            <person name="Tan K.C."/>
            <person name="Schoch C.L."/>
            <person name="Spatafora J.W."/>
            <person name="Crous P.W."/>
            <person name="Kodira C."/>
            <person name="Birren B.W."/>
            <person name="Galagan J.E."/>
            <person name="Torriani S.F."/>
            <person name="McDonald B.A."/>
            <person name="Oliver R.P."/>
        </authorList>
    </citation>
    <scope>NUCLEOTIDE SEQUENCE [LARGE SCALE GENOMIC DNA]</scope>
    <source>
        <strain evidence="5">SN15 / ATCC MYA-4574 / FGSC 10173</strain>
    </source>
</reference>
<dbReference type="InterPro" id="IPR039874">
    <property type="entry name" value="WAPL"/>
</dbReference>
<evidence type="ECO:0000259" key="3">
    <source>
        <dbReference type="Pfam" id="PF07814"/>
    </source>
</evidence>
<sequence>MAPTFTAPDRRKKIVTYGKSSRLPSAKTPAPAPSNDAPSPERPRKQSTVPHVSLSKDEGVTSAKLSKPAARDTPAPAPLDIFDVPSDDEFAAFAPTTTKKPLAKRRTPEIRTKAPATNGKTKEPSRQTEKTLKTSHAVEPVKPTVSSAAKKSEEPMQSSRAPPVPAAQAPRRGKTPQPASTLEKDGGNEQSSQPTIAKVKTKPVAQPKKPTVLQPPAQQATKEKPALPARSGAAKTSNKPPRDLDVFDMPPSDDESHLPTPKPLRRVPPVARKEPAPSTKAPSGDAGKEQTGSDSSAAAKKRKRRGSPSSTSAVKQPGVQRTEQSQPLRRAKSQKQTDTTSPGREPSLVSSAVTAIATQPAAPLADKPRRARTRTVPLLSSHSSAKTQSSPATLHSMVPKTAASMTSPIAEMPEATSLEDETMYEIPASIVTPARPSSNSISGSVTPRQKALFGSLLGASSTPSMPSISKLQLADSKPKSLLAGLSKSKSDLGHSAHAKKTRLIAKLKPENDSSDEEASDSESDSESEAGAKAVPQPRTMHKQQRKAVPNDISRSNTLNVSDEMDLDDEVVANTQTSQTTGFGHRPKFTYATQRSYLQEANPDDEFFMSMDMDDPIATASQSRDSQTEDEEDASQARGMHELRRQGQNDGFELENMMLIDDMSVKSTSSIRRTALLELCGKMANPTFTHSLMESSLAQQFLKHLASNGEIAFDFAAVLATVFMLKANPTFIVLDQIRHSGLLSSLEKLIDNENDIQKIAKNRKTNLSKIAYESVVDLRSTALASKIWSPLQPEMLSPQLVALKALDMLVLGLREVGDKDAIITSEILTKLIDLANSITERYTAGKGATDDKIVISSIFSTLEAVSLAKQKQLAWSARMMQRLAASMAYTFQTTGEFGLVTMAVKLCMNLTNNKPKACQQFSGSVFVQALTQSIVDLAELLQQSLEADERTEVLDTLILSLGAMINLTEHSDQARLNVDNGIDLLERLVETFVEGSAKTTQANSMEESQSSVAVGYLSVLVGNLCLNETIKTKVRAQLPGGELTTLVDKIKEFVRVHEHANRKAKQYEGEEGQETWQNYTARIMLVVEQLEMTGH</sequence>
<dbReference type="AlphaFoldDB" id="Q0UFN6"/>
<dbReference type="VEuPathDB" id="FungiDB:JI435_094280"/>
<dbReference type="STRING" id="321614.Q0UFN6"/>
<feature type="compositionally biased region" description="Polar residues" evidence="2">
    <location>
        <begin position="334"/>
        <end position="357"/>
    </location>
</feature>
<feature type="compositionally biased region" description="Acidic residues" evidence="2">
    <location>
        <begin position="512"/>
        <end position="527"/>
    </location>
</feature>
<gene>
    <name evidence="4" type="ORF">SNOG_09428</name>
</gene>
<organism evidence="4 5">
    <name type="scientific">Phaeosphaeria nodorum (strain SN15 / ATCC MYA-4574 / FGSC 10173)</name>
    <name type="common">Glume blotch fungus</name>
    <name type="synonym">Parastagonospora nodorum</name>
    <dbReference type="NCBI Taxonomy" id="321614"/>
    <lineage>
        <taxon>Eukaryota</taxon>
        <taxon>Fungi</taxon>
        <taxon>Dikarya</taxon>
        <taxon>Ascomycota</taxon>
        <taxon>Pezizomycotina</taxon>
        <taxon>Dothideomycetes</taxon>
        <taxon>Pleosporomycetidae</taxon>
        <taxon>Pleosporales</taxon>
        <taxon>Pleosporineae</taxon>
        <taxon>Phaeosphaeriaceae</taxon>
        <taxon>Parastagonospora</taxon>
    </lineage>
</organism>
<feature type="compositionally biased region" description="Basic residues" evidence="2">
    <location>
        <begin position="496"/>
        <end position="505"/>
    </location>
</feature>
<evidence type="ECO:0000313" key="4">
    <source>
        <dbReference type="EMBL" id="EAT83620.2"/>
    </source>
</evidence>
<comment type="similarity">
    <text evidence="1">Belongs to the WAPL family.</text>
</comment>
<dbReference type="PANTHER" id="PTHR22100">
    <property type="entry name" value="WINGS APART-LIKE PROTEIN HOMOLOG"/>
    <property type="match status" value="1"/>
</dbReference>
<dbReference type="Pfam" id="PF07814">
    <property type="entry name" value="WAPL"/>
    <property type="match status" value="1"/>
</dbReference>
<feature type="domain" description="Wings apart-like protein C-terminal" evidence="3">
    <location>
        <begin position="636"/>
        <end position="973"/>
    </location>
</feature>
<dbReference type="RefSeq" id="XP_001799722.1">
    <property type="nucleotide sequence ID" value="XM_001799670.1"/>
</dbReference>
<dbReference type="HOGENOM" id="CLU_281994_0_0_1"/>
<protein>
    <recommendedName>
        <fullName evidence="3">Wings apart-like protein C-terminal domain-containing protein</fullName>
    </recommendedName>
</protein>
<feature type="compositionally biased region" description="Polar residues" evidence="2">
    <location>
        <begin position="378"/>
        <end position="393"/>
    </location>
</feature>
<dbReference type="InterPro" id="IPR011989">
    <property type="entry name" value="ARM-like"/>
</dbReference>
<feature type="compositionally biased region" description="Polar residues" evidence="2">
    <location>
        <begin position="458"/>
        <end position="470"/>
    </location>
</feature>
<dbReference type="GeneID" id="5976623"/>
<dbReference type="eggNOG" id="ENOG502RZXD">
    <property type="taxonomic scope" value="Eukaryota"/>
</dbReference>
<feature type="compositionally biased region" description="Basic and acidic residues" evidence="2">
    <location>
        <begin position="120"/>
        <end position="132"/>
    </location>
</feature>
<feature type="region of interest" description="Disordered" evidence="2">
    <location>
        <begin position="457"/>
        <end position="476"/>
    </location>
</feature>
<dbReference type="PANTHER" id="PTHR22100:SF13">
    <property type="entry name" value="WINGS APART-LIKE PROTEIN HOMOLOG"/>
    <property type="match status" value="1"/>
</dbReference>
<feature type="region of interest" description="Disordered" evidence="2">
    <location>
        <begin position="1"/>
        <end position="408"/>
    </location>
</feature>
<dbReference type="EMBL" id="CH445338">
    <property type="protein sequence ID" value="EAT83620.2"/>
    <property type="molecule type" value="Genomic_DNA"/>
</dbReference>
<evidence type="ECO:0000256" key="1">
    <source>
        <dbReference type="ARBA" id="ARBA00006854"/>
    </source>
</evidence>
<feature type="region of interest" description="Disordered" evidence="2">
    <location>
        <begin position="617"/>
        <end position="645"/>
    </location>
</feature>
<dbReference type="KEGG" id="pno:SNOG_09428"/>
<name>Q0UFN6_PHANO</name>
<dbReference type="InParanoid" id="Q0UFN6"/>
<feature type="region of interest" description="Disordered" evidence="2">
    <location>
        <begin position="485"/>
        <end position="563"/>
    </location>
</feature>
<proteinExistence type="inferred from homology"/>